<evidence type="ECO:0000313" key="2">
    <source>
        <dbReference type="Proteomes" id="UP001165101"/>
    </source>
</evidence>
<dbReference type="Proteomes" id="UP001165101">
    <property type="component" value="Unassembled WGS sequence"/>
</dbReference>
<name>A0ACB5THN3_CANBO</name>
<comment type="caution">
    <text evidence="1">The sequence shown here is derived from an EMBL/GenBank/DDBJ whole genome shotgun (WGS) entry which is preliminary data.</text>
</comment>
<gene>
    <name evidence="1" type="ORF">Cboi01_000118100</name>
</gene>
<proteinExistence type="predicted"/>
<protein>
    <submittedName>
        <fullName evidence="1">Unnamed protein product</fullName>
    </submittedName>
</protein>
<reference evidence="1" key="1">
    <citation type="submission" date="2023-04" db="EMBL/GenBank/DDBJ databases">
        <title>Candida boidinii NBRC 1967.</title>
        <authorList>
            <person name="Ichikawa N."/>
            <person name="Sato H."/>
            <person name="Tonouchi N."/>
        </authorList>
    </citation>
    <scope>NUCLEOTIDE SEQUENCE</scope>
    <source>
        <strain evidence="1">NBRC 1967</strain>
    </source>
</reference>
<evidence type="ECO:0000313" key="1">
    <source>
        <dbReference type="EMBL" id="GME88947.1"/>
    </source>
</evidence>
<keyword evidence="2" id="KW-1185">Reference proteome</keyword>
<sequence>MAKKKTSSLLKRQRGITGGSVASNSIGASKRPSSLKPLRARQLIRRFHILLKNKSSIISRLSNLAGVELTENGYLTKIKGKQLEIYKKHKADIIENLKVNKTPDNADIISQASINDLTADILVKKLGEIDGEIDKRGGLETYQVASTLGQNSKRGGDSSKKLIEWLRELKLYENGAGKPTALEIGCLSSTNLISTSKIFQNVVKIDLNSQEPGIILKQDFMTMDVPPVPEKFNLISCSLVLNFVPTPKGRGDMLIRMTKFLTNSTNIKLPSLLFLVLPLPCVSNSRYCDNDQLDKIMTNLGFEKIKYQEAKKVSYWLWKWNGSEKLNKKFKASKKELHKGGSRNNFCIVVD</sequence>
<dbReference type="EMBL" id="BSXV01000403">
    <property type="protein sequence ID" value="GME88947.1"/>
    <property type="molecule type" value="Genomic_DNA"/>
</dbReference>
<organism evidence="1 2">
    <name type="scientific">Candida boidinii</name>
    <name type="common">Yeast</name>
    <dbReference type="NCBI Taxonomy" id="5477"/>
    <lineage>
        <taxon>Eukaryota</taxon>
        <taxon>Fungi</taxon>
        <taxon>Dikarya</taxon>
        <taxon>Ascomycota</taxon>
        <taxon>Saccharomycotina</taxon>
        <taxon>Pichiomycetes</taxon>
        <taxon>Pichiales</taxon>
        <taxon>Pichiaceae</taxon>
        <taxon>Ogataea</taxon>
        <taxon>Ogataea/Candida clade</taxon>
    </lineage>
</organism>
<accession>A0ACB5THN3</accession>